<feature type="region of interest" description="Disordered" evidence="1">
    <location>
        <begin position="238"/>
        <end position="287"/>
    </location>
</feature>
<proteinExistence type="predicted"/>
<evidence type="ECO:0000256" key="1">
    <source>
        <dbReference type="SAM" id="MobiDB-lite"/>
    </source>
</evidence>
<feature type="region of interest" description="Disordered" evidence="1">
    <location>
        <begin position="58"/>
        <end position="96"/>
    </location>
</feature>
<accession>A0A0G4EB32</accession>
<keyword evidence="3" id="KW-1185">Reference proteome</keyword>
<organism evidence="2 3">
    <name type="scientific">Vitrella brassicaformis (strain CCMP3155)</name>
    <dbReference type="NCBI Taxonomy" id="1169540"/>
    <lineage>
        <taxon>Eukaryota</taxon>
        <taxon>Sar</taxon>
        <taxon>Alveolata</taxon>
        <taxon>Colpodellida</taxon>
        <taxon>Vitrellaceae</taxon>
        <taxon>Vitrella</taxon>
    </lineage>
</organism>
<dbReference type="EMBL" id="CDMY01000144">
    <property type="protein sequence ID" value="CEL93159.1"/>
    <property type="molecule type" value="Genomic_DNA"/>
</dbReference>
<protein>
    <submittedName>
        <fullName evidence="2">Uncharacterized protein</fullName>
    </submittedName>
</protein>
<dbReference type="Proteomes" id="UP000041254">
    <property type="component" value="Unassembled WGS sequence"/>
</dbReference>
<dbReference type="VEuPathDB" id="CryptoDB:Vbra_4739"/>
<gene>
    <name evidence="2" type="ORF">Vbra_4739</name>
</gene>
<dbReference type="AlphaFoldDB" id="A0A0G4EB32"/>
<dbReference type="InParanoid" id="A0A0G4EB32"/>
<reference evidence="2 3" key="1">
    <citation type="submission" date="2014-11" db="EMBL/GenBank/DDBJ databases">
        <authorList>
            <person name="Zhu J."/>
            <person name="Qi W."/>
            <person name="Song R."/>
        </authorList>
    </citation>
    <scope>NUCLEOTIDE SEQUENCE [LARGE SCALE GENOMIC DNA]</scope>
</reference>
<evidence type="ECO:0000313" key="3">
    <source>
        <dbReference type="Proteomes" id="UP000041254"/>
    </source>
</evidence>
<feature type="compositionally biased region" description="Basic residues" evidence="1">
    <location>
        <begin position="277"/>
        <end position="287"/>
    </location>
</feature>
<name>A0A0G4EB32_VITBC</name>
<sequence length="287" mass="30851">MSAPNLRRLMAAVKANPSMSDGDLTALWDAIPYETRQAEKLELDKWFKTLSATASGVTSSASTAASPKSRPGGSTPSLISWKPPRPRRGPAPPTSFPAGRLLVRCGSCCLLLLPHSKISAANLRRLLAAVKARPSISDEELLTSWHAIPSETLQAEHLELEAQASSREWREYIGLRRRVFNVKARRLHAKFDKLEAASAEKASHAANEFRGLQAPAGPYVQLPPPAFAAARCATAPAGLRRGQPAPSPDVGAAAGGEHRLRRFRPPADGRGPPHAAARPRRCLRQGG</sequence>
<evidence type="ECO:0000313" key="2">
    <source>
        <dbReference type="EMBL" id="CEL93159.1"/>
    </source>
</evidence>
<feature type="compositionally biased region" description="Low complexity" evidence="1">
    <location>
        <begin position="266"/>
        <end position="276"/>
    </location>
</feature>